<organism evidence="1 2">
    <name type="scientific">Enterococcus termitis</name>
    <dbReference type="NCBI Taxonomy" id="332950"/>
    <lineage>
        <taxon>Bacteria</taxon>
        <taxon>Bacillati</taxon>
        <taxon>Bacillota</taxon>
        <taxon>Bacilli</taxon>
        <taxon>Lactobacillales</taxon>
        <taxon>Enterococcaceae</taxon>
        <taxon>Enterococcus</taxon>
    </lineage>
</organism>
<keyword evidence="2" id="KW-1185">Reference proteome</keyword>
<dbReference type="AlphaFoldDB" id="A0A1E5H0G9"/>
<evidence type="ECO:0000313" key="1">
    <source>
        <dbReference type="EMBL" id="OEG18411.1"/>
    </source>
</evidence>
<reference evidence="2" key="1">
    <citation type="submission" date="2016-09" db="EMBL/GenBank/DDBJ databases">
        <authorList>
            <person name="Gulvik C.A."/>
        </authorList>
    </citation>
    <scope>NUCLEOTIDE SEQUENCE [LARGE SCALE GENOMIC DNA]</scope>
    <source>
        <strain evidence="2">LMG 8895</strain>
    </source>
</reference>
<sequence length="68" mass="8191">MKKIKYFVEDQEIIHKKLVIVNDNNEDKLLKVLNKGELLKIIMIPQKNEKELFFEHLNIEDIEVLEIE</sequence>
<evidence type="ECO:0000313" key="2">
    <source>
        <dbReference type="Proteomes" id="UP000095094"/>
    </source>
</evidence>
<gene>
    <name evidence="1" type="ORF">BCR25_16425</name>
</gene>
<proteinExistence type="predicted"/>
<comment type="caution">
    <text evidence="1">The sequence shown here is derived from an EMBL/GenBank/DDBJ whole genome shotgun (WGS) entry which is preliminary data.</text>
</comment>
<protein>
    <submittedName>
        <fullName evidence="1">Uncharacterized protein</fullName>
    </submittedName>
</protein>
<dbReference type="RefSeq" id="WP_069662630.1">
    <property type="nucleotide sequence ID" value="NZ_JBHUJJ010000001.1"/>
</dbReference>
<dbReference type="EMBL" id="MIJY01000006">
    <property type="protein sequence ID" value="OEG18411.1"/>
    <property type="molecule type" value="Genomic_DNA"/>
</dbReference>
<dbReference type="Proteomes" id="UP000095094">
    <property type="component" value="Unassembled WGS sequence"/>
</dbReference>
<dbReference type="OrthoDB" id="2189486at2"/>
<accession>A0A1E5H0G9</accession>
<name>A0A1E5H0G9_9ENTE</name>